<evidence type="ECO:0000256" key="5">
    <source>
        <dbReference type="ARBA" id="ARBA00022692"/>
    </source>
</evidence>
<evidence type="ECO:0000256" key="6">
    <source>
        <dbReference type="ARBA" id="ARBA00022989"/>
    </source>
</evidence>
<evidence type="ECO:0000256" key="2">
    <source>
        <dbReference type="ARBA" id="ARBA00022448"/>
    </source>
</evidence>
<evidence type="ECO:0000259" key="10">
    <source>
        <dbReference type="Pfam" id="PF04290"/>
    </source>
</evidence>
<keyword evidence="2" id="KW-0813">Transport</keyword>
<keyword evidence="12" id="KW-1185">Reference proteome</keyword>
<dbReference type="Pfam" id="PF04290">
    <property type="entry name" value="DctQ"/>
    <property type="match status" value="1"/>
</dbReference>
<feature type="transmembrane region" description="Helical" evidence="9">
    <location>
        <begin position="124"/>
        <end position="144"/>
    </location>
</feature>
<evidence type="ECO:0000256" key="9">
    <source>
        <dbReference type="SAM" id="Phobius"/>
    </source>
</evidence>
<evidence type="ECO:0000256" key="7">
    <source>
        <dbReference type="ARBA" id="ARBA00023136"/>
    </source>
</evidence>
<dbReference type="GO" id="GO:0015740">
    <property type="term" value="P:C4-dicarboxylate transport"/>
    <property type="evidence" value="ECO:0007669"/>
    <property type="project" value="TreeGrafter"/>
</dbReference>
<evidence type="ECO:0000313" key="12">
    <source>
        <dbReference type="Proteomes" id="UP000192343"/>
    </source>
</evidence>
<comment type="subcellular location">
    <subcellularLocation>
        <location evidence="1">Cell inner membrane</location>
        <topology evidence="1">Multi-pass membrane protein</topology>
    </subcellularLocation>
</comment>
<feature type="domain" description="Tripartite ATP-independent periplasmic transporters DctQ component" evidence="10">
    <location>
        <begin position="23"/>
        <end position="148"/>
    </location>
</feature>
<dbReference type="InterPro" id="IPR055348">
    <property type="entry name" value="DctQ"/>
</dbReference>
<keyword evidence="4" id="KW-0997">Cell inner membrane</keyword>
<dbReference type="PANTHER" id="PTHR35011">
    <property type="entry name" value="2,3-DIKETO-L-GULONATE TRAP TRANSPORTER SMALL PERMEASE PROTEIN YIAM"/>
    <property type="match status" value="1"/>
</dbReference>
<dbReference type="GO" id="GO:0005886">
    <property type="term" value="C:plasma membrane"/>
    <property type="evidence" value="ECO:0007669"/>
    <property type="project" value="UniProtKB-SubCell"/>
</dbReference>
<comment type="similarity">
    <text evidence="8">Belongs to the TRAP transporter small permease family.</text>
</comment>
<dbReference type="InterPro" id="IPR007387">
    <property type="entry name" value="TRAP_DctQ"/>
</dbReference>
<feature type="transmembrane region" description="Helical" evidence="9">
    <location>
        <begin position="86"/>
        <end position="104"/>
    </location>
</feature>
<reference evidence="11 12" key="1">
    <citation type="submission" date="2017-03" db="EMBL/GenBank/DDBJ databases">
        <title>Draft Genome sequence of Marispirochaeta sp. strain JC444.</title>
        <authorList>
            <person name="Shivani Y."/>
            <person name="Subhash Y."/>
            <person name="Sasikala C."/>
            <person name="Ramana C."/>
        </authorList>
    </citation>
    <scope>NUCLEOTIDE SEQUENCE [LARGE SCALE GENOMIC DNA]</scope>
    <source>
        <strain evidence="11 12">JC444</strain>
    </source>
</reference>
<evidence type="ECO:0000256" key="4">
    <source>
        <dbReference type="ARBA" id="ARBA00022519"/>
    </source>
</evidence>
<dbReference type="AlphaFoldDB" id="A0A1Y1S0V4"/>
<keyword evidence="6 9" id="KW-1133">Transmembrane helix</keyword>
<dbReference type="EMBL" id="MWQY01000007">
    <property type="protein sequence ID" value="ORC35984.1"/>
    <property type="molecule type" value="Genomic_DNA"/>
</dbReference>
<evidence type="ECO:0000256" key="8">
    <source>
        <dbReference type="ARBA" id="ARBA00038436"/>
    </source>
</evidence>
<gene>
    <name evidence="11" type="ORF">B4O97_07910</name>
</gene>
<proteinExistence type="inferred from homology"/>
<keyword evidence="5 9" id="KW-0812">Transmembrane</keyword>
<evidence type="ECO:0000313" key="11">
    <source>
        <dbReference type="EMBL" id="ORC35984.1"/>
    </source>
</evidence>
<feature type="transmembrane region" description="Helical" evidence="9">
    <location>
        <begin position="47"/>
        <end position="65"/>
    </location>
</feature>
<organism evidence="11 12">
    <name type="scientific">Marispirochaeta aestuarii</name>
    <dbReference type="NCBI Taxonomy" id="1963862"/>
    <lineage>
        <taxon>Bacteria</taxon>
        <taxon>Pseudomonadati</taxon>
        <taxon>Spirochaetota</taxon>
        <taxon>Spirochaetia</taxon>
        <taxon>Spirochaetales</taxon>
        <taxon>Spirochaetaceae</taxon>
        <taxon>Marispirochaeta</taxon>
    </lineage>
</organism>
<name>A0A1Y1S0V4_9SPIO</name>
<dbReference type="RefSeq" id="WP_083049809.1">
    <property type="nucleotide sequence ID" value="NZ_MWQY01000007.1"/>
</dbReference>
<keyword evidence="7 9" id="KW-0472">Membrane</keyword>
<keyword evidence="3" id="KW-1003">Cell membrane</keyword>
<accession>A0A1Y1S0V4</accession>
<dbReference type="OrthoDB" id="371262at2"/>
<protein>
    <submittedName>
        <fullName evidence="11">C4-dicarboxylate ABC transporter substrate-binding protein</fullName>
    </submittedName>
</protein>
<evidence type="ECO:0000256" key="3">
    <source>
        <dbReference type="ARBA" id="ARBA00022475"/>
    </source>
</evidence>
<comment type="caution">
    <text evidence="11">The sequence shown here is derived from an EMBL/GenBank/DDBJ whole genome shotgun (WGS) entry which is preliminary data.</text>
</comment>
<dbReference type="GO" id="GO:0022857">
    <property type="term" value="F:transmembrane transporter activity"/>
    <property type="evidence" value="ECO:0007669"/>
    <property type="project" value="TreeGrafter"/>
</dbReference>
<evidence type="ECO:0000256" key="1">
    <source>
        <dbReference type="ARBA" id="ARBA00004429"/>
    </source>
</evidence>
<dbReference type="PANTHER" id="PTHR35011:SF2">
    <property type="entry name" value="2,3-DIKETO-L-GULONATE TRAP TRANSPORTER SMALL PERMEASE PROTEIN YIAM"/>
    <property type="match status" value="1"/>
</dbReference>
<dbReference type="STRING" id="1963862.B4O97_07910"/>
<sequence length="163" mass="18577">MERLFFALRKILYFISIAAIALMLVIIFFQVISRYIFGYTFDWSEELSRFLFVWVVFIGSALIIGDKGHMAVQLLPDMLSGKRTGFYLQIFIKLASLVFILLLIGQGSKMTRTMMFQTAPALNLPMGIVYAIIPVSGVLMLLYLTRDSLVLFAENRKTRGKEA</sequence>
<feature type="transmembrane region" description="Helical" evidence="9">
    <location>
        <begin position="12"/>
        <end position="32"/>
    </location>
</feature>
<dbReference type="Proteomes" id="UP000192343">
    <property type="component" value="Unassembled WGS sequence"/>
</dbReference>